<proteinExistence type="predicted"/>
<feature type="compositionally biased region" description="Basic and acidic residues" evidence="1">
    <location>
        <begin position="1"/>
        <end position="20"/>
    </location>
</feature>
<protein>
    <submittedName>
        <fullName evidence="2">Uncharacterized protein</fullName>
    </submittedName>
</protein>
<accession>A0AAN5DHW4</accession>
<keyword evidence="3" id="KW-1185">Reference proteome</keyword>
<feature type="compositionally biased region" description="Basic and acidic residues" evidence="1">
    <location>
        <begin position="155"/>
        <end position="175"/>
    </location>
</feature>
<dbReference type="EMBL" id="BTRK01000006">
    <property type="protein sequence ID" value="GMR62452.1"/>
    <property type="molecule type" value="Genomic_DNA"/>
</dbReference>
<feature type="compositionally biased region" description="Basic and acidic residues" evidence="1">
    <location>
        <begin position="198"/>
        <end position="230"/>
    </location>
</feature>
<feature type="compositionally biased region" description="Basic and acidic residues" evidence="1">
    <location>
        <begin position="91"/>
        <end position="139"/>
    </location>
</feature>
<feature type="compositionally biased region" description="Basic residues" evidence="1">
    <location>
        <begin position="277"/>
        <end position="288"/>
    </location>
</feature>
<feature type="non-terminal residue" evidence="2">
    <location>
        <position position="1"/>
    </location>
</feature>
<sequence length="321" mass="37157">DNKKKEKAEKEEKPLKKAEDESSSSEEEDDKKDKENKTTIAPSRKRREYDSHGGQIYADIDRFDHQRNYRDADSTLKKAKELDHIPMNTPDIEHRSGRSRRAENTLKKAKEMEQLPMGHHDHHEENAVRQRPRRAEHSHAQTGEVVLSRAQELNDGEKTPLVIDEKAGSRPDYRRKSSSGRKRRAGDIVLGKAQELNGGERTEIERTEGTATRPDYRKNSRTRRTLERHFNRARRTLEASSVSSEENTLKKATELNDGERRPVDKLPSQSTMPEKVKAHKRRAVRHSNIRNQSGNQHDSTEDTEEWKLENEEDYDDGGNSR</sequence>
<feature type="region of interest" description="Disordered" evidence="1">
    <location>
        <begin position="1"/>
        <end position="321"/>
    </location>
</feature>
<feature type="compositionally biased region" description="Acidic residues" evidence="1">
    <location>
        <begin position="21"/>
        <end position="30"/>
    </location>
</feature>
<dbReference type="Proteomes" id="UP001328107">
    <property type="component" value="Unassembled WGS sequence"/>
</dbReference>
<dbReference type="AlphaFoldDB" id="A0AAN5DHW4"/>
<organism evidence="2 3">
    <name type="scientific">Pristionchus mayeri</name>
    <dbReference type="NCBI Taxonomy" id="1317129"/>
    <lineage>
        <taxon>Eukaryota</taxon>
        <taxon>Metazoa</taxon>
        <taxon>Ecdysozoa</taxon>
        <taxon>Nematoda</taxon>
        <taxon>Chromadorea</taxon>
        <taxon>Rhabditida</taxon>
        <taxon>Rhabditina</taxon>
        <taxon>Diplogasteromorpha</taxon>
        <taxon>Diplogasteroidea</taxon>
        <taxon>Neodiplogasteridae</taxon>
        <taxon>Pristionchus</taxon>
    </lineage>
</organism>
<evidence type="ECO:0000313" key="3">
    <source>
        <dbReference type="Proteomes" id="UP001328107"/>
    </source>
</evidence>
<evidence type="ECO:0000256" key="1">
    <source>
        <dbReference type="SAM" id="MobiDB-lite"/>
    </source>
</evidence>
<reference evidence="3" key="1">
    <citation type="submission" date="2022-10" db="EMBL/GenBank/DDBJ databases">
        <title>Genome assembly of Pristionchus species.</title>
        <authorList>
            <person name="Yoshida K."/>
            <person name="Sommer R.J."/>
        </authorList>
    </citation>
    <scope>NUCLEOTIDE SEQUENCE [LARGE SCALE GENOMIC DNA]</scope>
    <source>
        <strain evidence="3">RS5460</strain>
    </source>
</reference>
<comment type="caution">
    <text evidence="2">The sequence shown here is derived from an EMBL/GenBank/DDBJ whole genome shotgun (WGS) entry which is preliminary data.</text>
</comment>
<feature type="compositionally biased region" description="Basic and acidic residues" evidence="1">
    <location>
        <begin position="247"/>
        <end position="264"/>
    </location>
</feature>
<evidence type="ECO:0000313" key="2">
    <source>
        <dbReference type="EMBL" id="GMR62452.1"/>
    </source>
</evidence>
<feature type="compositionally biased region" description="Basic and acidic residues" evidence="1">
    <location>
        <begin position="59"/>
        <end position="84"/>
    </location>
</feature>
<name>A0AAN5DHW4_9BILA</name>
<feature type="compositionally biased region" description="Acidic residues" evidence="1">
    <location>
        <begin position="310"/>
        <end position="321"/>
    </location>
</feature>
<gene>
    <name evidence="2" type="ORF">PMAYCL1PPCAC_32647</name>
</gene>